<dbReference type="InterPro" id="IPR005174">
    <property type="entry name" value="KIB1-4_b-propeller"/>
</dbReference>
<evidence type="ECO:0000259" key="1">
    <source>
        <dbReference type="Pfam" id="PF03478"/>
    </source>
</evidence>
<organism evidence="2 3">
    <name type="scientific">Quercus suber</name>
    <name type="common">Cork oak</name>
    <dbReference type="NCBI Taxonomy" id="58331"/>
    <lineage>
        <taxon>Eukaryota</taxon>
        <taxon>Viridiplantae</taxon>
        <taxon>Streptophyta</taxon>
        <taxon>Embryophyta</taxon>
        <taxon>Tracheophyta</taxon>
        <taxon>Spermatophyta</taxon>
        <taxon>Magnoliopsida</taxon>
        <taxon>eudicotyledons</taxon>
        <taxon>Gunneridae</taxon>
        <taxon>Pentapetalae</taxon>
        <taxon>rosids</taxon>
        <taxon>fabids</taxon>
        <taxon>Fagales</taxon>
        <taxon>Fagaceae</taxon>
        <taxon>Quercus</taxon>
    </lineage>
</organism>
<dbReference type="PANTHER" id="PTHR44259">
    <property type="entry name" value="OS07G0183000 PROTEIN-RELATED"/>
    <property type="match status" value="1"/>
</dbReference>
<proteinExistence type="predicted"/>
<dbReference type="AlphaFoldDB" id="A0AAW0K9Z1"/>
<dbReference type="InterPro" id="IPR050942">
    <property type="entry name" value="F-box_BR-signaling"/>
</dbReference>
<keyword evidence="3" id="KW-1185">Reference proteome</keyword>
<gene>
    <name evidence="2" type="ORF">CFP56_023426</name>
</gene>
<dbReference type="Proteomes" id="UP000237347">
    <property type="component" value="Unassembled WGS sequence"/>
</dbReference>
<dbReference type="EMBL" id="PKMF04000369">
    <property type="protein sequence ID" value="KAK7835560.1"/>
    <property type="molecule type" value="Genomic_DNA"/>
</dbReference>
<evidence type="ECO:0000313" key="2">
    <source>
        <dbReference type="EMBL" id="KAK7835560.1"/>
    </source>
</evidence>
<comment type="caution">
    <text evidence="2">The sequence shown here is derived from an EMBL/GenBank/DDBJ whole genome shotgun (WGS) entry which is preliminary data.</text>
</comment>
<dbReference type="Pfam" id="PF03478">
    <property type="entry name" value="Beta-prop_KIB1-4"/>
    <property type="match status" value="1"/>
</dbReference>
<protein>
    <submittedName>
        <fullName evidence="2">F-box protein</fullName>
    </submittedName>
</protein>
<dbReference type="PANTHER" id="PTHR44259:SF114">
    <property type="entry name" value="OS06G0707300 PROTEIN"/>
    <property type="match status" value="1"/>
</dbReference>
<reference evidence="2 3" key="1">
    <citation type="journal article" date="2018" name="Sci. Data">
        <title>The draft genome sequence of cork oak.</title>
        <authorList>
            <person name="Ramos A.M."/>
            <person name="Usie A."/>
            <person name="Barbosa P."/>
            <person name="Barros P.M."/>
            <person name="Capote T."/>
            <person name="Chaves I."/>
            <person name="Simoes F."/>
            <person name="Abreu I."/>
            <person name="Carrasquinho I."/>
            <person name="Faro C."/>
            <person name="Guimaraes J.B."/>
            <person name="Mendonca D."/>
            <person name="Nobrega F."/>
            <person name="Rodrigues L."/>
            <person name="Saibo N.J.M."/>
            <person name="Varela M.C."/>
            <person name="Egas C."/>
            <person name="Matos J."/>
            <person name="Miguel C.M."/>
            <person name="Oliveira M.M."/>
            <person name="Ricardo C.P."/>
            <person name="Goncalves S."/>
        </authorList>
    </citation>
    <scope>NUCLEOTIDE SEQUENCE [LARGE SCALE GENOMIC DNA]</scope>
    <source>
        <strain evidence="3">cv. HL8</strain>
    </source>
</reference>
<name>A0AAW0K9Z1_QUESU</name>
<sequence>MLWNIFWMVAHYRTDLQINLLHPISKHLLCLPPQPTFSWQYDSDLEPKDICEMFLQRVVLSKSPWNPATQECDCDCVIMVIYGEYQQLAFTRPGYKSWTDIKSSRRRRYADIAFYKGKFYALDYDGALVVCRIDDNKMPRAKAIAPPLEGITMSFKWNVQKYIVESSGGLLLVTRYRGDDDLRVFNCTRNDGGSDMGVFSMEDAEIKSHYSGQSLSFFCAPLWYI</sequence>
<evidence type="ECO:0000313" key="3">
    <source>
        <dbReference type="Proteomes" id="UP000237347"/>
    </source>
</evidence>
<accession>A0AAW0K9Z1</accession>
<feature type="domain" description="KIB1-4 beta-propeller" evidence="1">
    <location>
        <begin position="7"/>
        <end position="202"/>
    </location>
</feature>